<comment type="caution">
    <text evidence="2">The sequence shown here is derived from an EMBL/GenBank/DDBJ whole genome shotgun (WGS) entry which is preliminary data.</text>
</comment>
<keyword evidence="1" id="KW-0472">Membrane</keyword>
<organism evidence="2 3">
    <name type="scientific">Xenoophorus captivus</name>
    <dbReference type="NCBI Taxonomy" id="1517983"/>
    <lineage>
        <taxon>Eukaryota</taxon>
        <taxon>Metazoa</taxon>
        <taxon>Chordata</taxon>
        <taxon>Craniata</taxon>
        <taxon>Vertebrata</taxon>
        <taxon>Euteleostomi</taxon>
        <taxon>Actinopterygii</taxon>
        <taxon>Neopterygii</taxon>
        <taxon>Teleostei</taxon>
        <taxon>Neoteleostei</taxon>
        <taxon>Acanthomorphata</taxon>
        <taxon>Ovalentaria</taxon>
        <taxon>Atherinomorphae</taxon>
        <taxon>Cyprinodontiformes</taxon>
        <taxon>Goodeidae</taxon>
        <taxon>Xenoophorus</taxon>
    </lineage>
</organism>
<protein>
    <submittedName>
        <fullName evidence="2">Uncharacterized protein</fullName>
    </submittedName>
</protein>
<accession>A0ABV0RNQ4</accession>
<sequence length="163" mass="18518">MNEKPPNSASLFLNEDADKPRVLDKADLRRRLCRAMERRASSMKQRIGSIGRKSLKRFFRRNLFVLFTVAAVALGQWRLKHVALFSLLVTWFFCFLLYLFVCMCGDFFLPRCNLGLCSTPTQPFPEGNKILLLSWGAPDENAEDAGAASYCFQSGHRLASDES</sequence>
<keyword evidence="1" id="KW-1133">Transmembrane helix</keyword>
<gene>
    <name evidence="2" type="ORF">XENOCAPTIV_004650</name>
</gene>
<evidence type="ECO:0000313" key="2">
    <source>
        <dbReference type="EMBL" id="MEQ2209837.1"/>
    </source>
</evidence>
<feature type="transmembrane region" description="Helical" evidence="1">
    <location>
        <begin position="83"/>
        <end position="101"/>
    </location>
</feature>
<evidence type="ECO:0000313" key="3">
    <source>
        <dbReference type="Proteomes" id="UP001434883"/>
    </source>
</evidence>
<feature type="transmembrane region" description="Helical" evidence="1">
    <location>
        <begin position="58"/>
        <end position="77"/>
    </location>
</feature>
<keyword evidence="1" id="KW-0812">Transmembrane</keyword>
<reference evidence="2 3" key="1">
    <citation type="submission" date="2021-06" db="EMBL/GenBank/DDBJ databases">
        <authorList>
            <person name="Palmer J.M."/>
        </authorList>
    </citation>
    <scope>NUCLEOTIDE SEQUENCE [LARGE SCALE GENOMIC DNA]</scope>
    <source>
        <strain evidence="2 3">XC_2019</strain>
        <tissue evidence="2">Muscle</tissue>
    </source>
</reference>
<dbReference type="EMBL" id="JAHRIN010051909">
    <property type="protein sequence ID" value="MEQ2209837.1"/>
    <property type="molecule type" value="Genomic_DNA"/>
</dbReference>
<dbReference type="Proteomes" id="UP001434883">
    <property type="component" value="Unassembled WGS sequence"/>
</dbReference>
<name>A0ABV0RNQ4_9TELE</name>
<evidence type="ECO:0000256" key="1">
    <source>
        <dbReference type="SAM" id="Phobius"/>
    </source>
</evidence>
<keyword evidence="3" id="KW-1185">Reference proteome</keyword>
<proteinExistence type="predicted"/>